<dbReference type="AlphaFoldDB" id="A0AAN8FB85"/>
<proteinExistence type="predicted"/>
<reference evidence="2 3" key="1">
    <citation type="submission" date="2019-10" db="EMBL/GenBank/DDBJ databases">
        <title>Assembly and Annotation for the nematode Trichostrongylus colubriformis.</title>
        <authorList>
            <person name="Martin J."/>
        </authorList>
    </citation>
    <scope>NUCLEOTIDE SEQUENCE [LARGE SCALE GENOMIC DNA]</scope>
    <source>
        <strain evidence="2">G859</strain>
        <tissue evidence="2">Whole worm</tissue>
    </source>
</reference>
<keyword evidence="1" id="KW-0812">Transmembrane</keyword>
<dbReference type="EMBL" id="WIXE01012202">
    <property type="protein sequence ID" value="KAK5976106.1"/>
    <property type="molecule type" value="Genomic_DNA"/>
</dbReference>
<organism evidence="2 3">
    <name type="scientific">Trichostrongylus colubriformis</name>
    <name type="common">Black scour worm</name>
    <dbReference type="NCBI Taxonomy" id="6319"/>
    <lineage>
        <taxon>Eukaryota</taxon>
        <taxon>Metazoa</taxon>
        <taxon>Ecdysozoa</taxon>
        <taxon>Nematoda</taxon>
        <taxon>Chromadorea</taxon>
        <taxon>Rhabditida</taxon>
        <taxon>Rhabditina</taxon>
        <taxon>Rhabditomorpha</taxon>
        <taxon>Strongyloidea</taxon>
        <taxon>Trichostrongylidae</taxon>
        <taxon>Trichostrongylus</taxon>
    </lineage>
</organism>
<keyword evidence="1" id="KW-1133">Transmembrane helix</keyword>
<feature type="non-terminal residue" evidence="2">
    <location>
        <position position="117"/>
    </location>
</feature>
<evidence type="ECO:0000256" key="1">
    <source>
        <dbReference type="SAM" id="Phobius"/>
    </source>
</evidence>
<comment type="caution">
    <text evidence="2">The sequence shown here is derived from an EMBL/GenBank/DDBJ whole genome shotgun (WGS) entry which is preliminary data.</text>
</comment>
<gene>
    <name evidence="2" type="ORF">GCK32_016942</name>
</gene>
<feature type="transmembrane region" description="Helical" evidence="1">
    <location>
        <begin position="53"/>
        <end position="78"/>
    </location>
</feature>
<keyword evidence="1" id="KW-0472">Membrane</keyword>
<evidence type="ECO:0000313" key="3">
    <source>
        <dbReference type="Proteomes" id="UP001331761"/>
    </source>
</evidence>
<accession>A0AAN8FB85</accession>
<sequence>GKDHTNAHTSPFGSILFIILFVIGILIIIAIPVTIFLLHLFRRKGSFMSNTKASFILLDASLVAATLLLGLLAMMLIWNNEELSRADILKSLMYAVKLQNLSLSSEQNPRRKRARSH</sequence>
<dbReference type="Proteomes" id="UP001331761">
    <property type="component" value="Unassembled WGS sequence"/>
</dbReference>
<feature type="transmembrane region" description="Helical" evidence="1">
    <location>
        <begin position="12"/>
        <end position="41"/>
    </location>
</feature>
<keyword evidence="3" id="KW-1185">Reference proteome</keyword>
<evidence type="ECO:0000313" key="2">
    <source>
        <dbReference type="EMBL" id="KAK5976106.1"/>
    </source>
</evidence>
<feature type="non-terminal residue" evidence="2">
    <location>
        <position position="1"/>
    </location>
</feature>
<name>A0AAN8FB85_TRICO</name>
<protein>
    <submittedName>
        <fullName evidence="2">Uncharacterized protein</fullName>
    </submittedName>
</protein>